<comment type="similarity">
    <text evidence="1">Belongs to the short-chain dehydrogenases/reductases (SDR) family.</text>
</comment>
<dbReference type="PRINTS" id="PR00081">
    <property type="entry name" value="GDHRDH"/>
</dbReference>
<feature type="domain" description="Class II aldolase/adducin N-terminal" evidence="3">
    <location>
        <begin position="26"/>
        <end position="224"/>
    </location>
</feature>
<dbReference type="SUPFAM" id="SSF51735">
    <property type="entry name" value="NAD(P)-binding Rossmann-fold domains"/>
    <property type="match status" value="1"/>
</dbReference>
<evidence type="ECO:0000259" key="3">
    <source>
        <dbReference type="SMART" id="SM01007"/>
    </source>
</evidence>
<dbReference type="Gene3D" id="3.40.225.10">
    <property type="entry name" value="Class II aldolase/adducin N-terminal domain"/>
    <property type="match status" value="1"/>
</dbReference>
<dbReference type="SMART" id="SM01007">
    <property type="entry name" value="Aldolase_II"/>
    <property type="match status" value="1"/>
</dbReference>
<evidence type="ECO:0000313" key="4">
    <source>
        <dbReference type="EMBL" id="OGG96174.1"/>
    </source>
</evidence>
<dbReference type="GO" id="GO:0016491">
    <property type="term" value="F:oxidoreductase activity"/>
    <property type="evidence" value="ECO:0007669"/>
    <property type="project" value="UniProtKB-KW"/>
</dbReference>
<dbReference type="AlphaFoldDB" id="A0A1F6GDI9"/>
<dbReference type="InterPro" id="IPR002347">
    <property type="entry name" value="SDR_fam"/>
</dbReference>
<keyword evidence="2" id="KW-0560">Oxidoreductase</keyword>
<evidence type="ECO:0000313" key="5">
    <source>
        <dbReference type="Proteomes" id="UP000178449"/>
    </source>
</evidence>
<sequence length="695" mass="74832">MQNLWSPALLEAFAKTLPGVESALIERLYAARLLGQEPGLILHGGGNSSVKLKQTNLFGEAVSALCIKASGFDMANLELAGLPALNLEGLRKLGQLKSMDDQQMTGEVRRQLFDPTQANPSIEALVHAFIAAPYVDHTHADAVLTLTCQAGGQALCEATFAGFVVLPYAEAGFPLALAVKEAVEKHPQAKGLILMHHGIITWGDTAQASYKAMIDAVTLAEEKIKTLKSNEFAAVTELQVTKALAQYQALAPQLRGMLAKASGGKRWVLRPLIEASTQAVVLQALNSLDSGPLTPDHLIRTKEKPVIIRGLQSGDAEGNKAKIEGALAQYAAQYEAYYQRHEAKLSPKLEPFDALPRMILLEGIGALAIGPDQRHAEVAKDILRQTILTKGQIHLMGKVFQGLEEDHLFTMEYRPMQHHKLAKTTNKPLRGRVALVTGAAGAIGSGICAELAEAGAQVVITDLPGDNLKMVTEMFNEQFPQQIYSHSLDVTSEESIQACLDAVIGELGGLDLFVVNAGLAHVSTLEEMDLERFRLLSRVNVDGTLLMLKAANRHFRAQACGGDVVLVSTKNVFSPSASFGAYSATKAASHQLARIASLEMAPLDVRVNMIAPDGVFSDQGKVKSGLWALVGPDRMKARGLDEQGLENYYKDRNLLKTQVTARHCGRAVLYFATRQSPTTGATIPVDGGLPDATPR</sequence>
<comment type="caution">
    <text evidence="4">The sequence shown here is derived from an EMBL/GenBank/DDBJ whole genome shotgun (WGS) entry which is preliminary data.</text>
</comment>
<dbReference type="STRING" id="1817772.A2527_04545"/>
<dbReference type="Proteomes" id="UP000178449">
    <property type="component" value="Unassembled WGS sequence"/>
</dbReference>
<dbReference type="NCBIfam" id="NF006194">
    <property type="entry name" value="PRK08324.2-2"/>
    <property type="match status" value="1"/>
</dbReference>
<dbReference type="Pfam" id="PF00106">
    <property type="entry name" value="adh_short"/>
    <property type="match status" value="1"/>
</dbReference>
<accession>A0A1F6GDI9</accession>
<protein>
    <recommendedName>
        <fullName evidence="3">Class II aldolase/adducin N-terminal domain-containing protein</fullName>
    </recommendedName>
</protein>
<evidence type="ECO:0000256" key="1">
    <source>
        <dbReference type="ARBA" id="ARBA00006484"/>
    </source>
</evidence>
<dbReference type="Pfam" id="PF00596">
    <property type="entry name" value="Aldolase_II"/>
    <property type="match status" value="1"/>
</dbReference>
<dbReference type="InterPro" id="IPR036409">
    <property type="entry name" value="Aldolase_II/adducin_N_sf"/>
</dbReference>
<dbReference type="PANTHER" id="PTHR43669:SF8">
    <property type="entry name" value="SHORT-CHAIN TYPE DEHYDROGENASE_REDUCTASE-RELATED"/>
    <property type="match status" value="1"/>
</dbReference>
<dbReference type="SUPFAM" id="SSF53639">
    <property type="entry name" value="AraD/HMP-PK domain-like"/>
    <property type="match status" value="1"/>
</dbReference>
<dbReference type="Gene3D" id="3.40.50.720">
    <property type="entry name" value="NAD(P)-binding Rossmann-like Domain"/>
    <property type="match status" value="1"/>
</dbReference>
<reference evidence="4 5" key="1">
    <citation type="journal article" date="2016" name="Nat. Commun.">
        <title>Thousands of microbial genomes shed light on interconnected biogeochemical processes in an aquifer system.</title>
        <authorList>
            <person name="Anantharaman K."/>
            <person name="Brown C.T."/>
            <person name="Hug L.A."/>
            <person name="Sharon I."/>
            <person name="Castelle C.J."/>
            <person name="Probst A.J."/>
            <person name="Thomas B.C."/>
            <person name="Singh A."/>
            <person name="Wilkins M.J."/>
            <person name="Karaoz U."/>
            <person name="Brodie E.L."/>
            <person name="Williams K.H."/>
            <person name="Hubbard S.S."/>
            <person name="Banfield J.F."/>
        </authorList>
    </citation>
    <scope>NUCLEOTIDE SEQUENCE [LARGE SCALE GENOMIC DNA]</scope>
</reference>
<dbReference type="InterPro" id="IPR036291">
    <property type="entry name" value="NAD(P)-bd_dom_sf"/>
</dbReference>
<gene>
    <name evidence="4" type="ORF">A2527_04545</name>
</gene>
<dbReference type="InterPro" id="IPR001303">
    <property type="entry name" value="Aldolase_II/adducin_N"/>
</dbReference>
<dbReference type="EMBL" id="MFNE01000018">
    <property type="protein sequence ID" value="OGG96174.1"/>
    <property type="molecule type" value="Genomic_DNA"/>
</dbReference>
<dbReference type="PANTHER" id="PTHR43669">
    <property type="entry name" value="5-KETO-D-GLUCONATE 5-REDUCTASE"/>
    <property type="match status" value="1"/>
</dbReference>
<proteinExistence type="inferred from homology"/>
<name>A0A1F6GDI9_9PROT</name>
<evidence type="ECO:0000256" key="2">
    <source>
        <dbReference type="ARBA" id="ARBA00023002"/>
    </source>
</evidence>
<organism evidence="4 5">
    <name type="scientific">Candidatus Lambdaproteobacteria bacterium RIFOXYD2_FULL_50_16</name>
    <dbReference type="NCBI Taxonomy" id="1817772"/>
    <lineage>
        <taxon>Bacteria</taxon>
        <taxon>Pseudomonadati</taxon>
        <taxon>Pseudomonadota</taxon>
        <taxon>Candidatus Lambdaproteobacteria</taxon>
    </lineage>
</organism>